<dbReference type="EMBL" id="MN854830">
    <property type="protein sequence ID" value="QPW37242.1"/>
    <property type="molecule type" value="Genomic_DNA"/>
</dbReference>
<sequence length="112" mass="12148">MSSNSVNPFVFIKNLISNWIFCPTFGCCLSAKNFSNKSYISLSSSGLHLASWCSNGIVTPCPSSQLIDITRGLAPNKSPRKLFVSKSHAVTGFVLSKKPKICLTRSMLSTNS</sequence>
<evidence type="ECO:0000313" key="2">
    <source>
        <dbReference type="Proteomes" id="UP000463860"/>
    </source>
</evidence>
<proteinExistence type="predicted"/>
<keyword evidence="2" id="KW-1185">Reference proteome</keyword>
<name>A0A7T3JE54_9CAUD</name>
<organism evidence="1 2">
    <name type="scientific">Enterococcus phage PBEF129</name>
    <dbReference type="NCBI Taxonomy" id="2696337"/>
    <lineage>
        <taxon>Viruses</taxon>
        <taxon>Duplodnaviria</taxon>
        <taxon>Heunggongvirae</taxon>
        <taxon>Uroviricota</taxon>
        <taxon>Caudoviricetes</taxon>
        <taxon>Herelleviridae</taxon>
        <taxon>Brockvirinae</taxon>
        <taxon>Kochikohdavirus</taxon>
        <taxon>Kochikohdavirus ECP3</taxon>
    </lineage>
</organism>
<dbReference type="Proteomes" id="UP000463860">
    <property type="component" value="Segment"/>
</dbReference>
<accession>A0A7T3JE54</accession>
<reference evidence="1" key="1">
    <citation type="submission" date="2020-12" db="EMBL/GenBank/DDBJ databases">
        <title>Comparison of Enterococcus faecalis Biofilm Removal Efficiency Among Bacteriophage PBEF129, Its Endolysin, and Cefotaxime.</title>
        <authorList>
            <person name="Myung H."/>
            <person name="Oh H."/>
            <person name="Hwang Y."/>
            <person name="Hong H."/>
        </authorList>
    </citation>
    <scope>NUCLEOTIDE SEQUENCE</scope>
</reference>
<evidence type="ECO:0000313" key="1">
    <source>
        <dbReference type="EMBL" id="QPW37242.1"/>
    </source>
</evidence>
<protein>
    <submittedName>
        <fullName evidence="1">Uncharacterized protein</fullName>
    </submittedName>
</protein>